<keyword evidence="3" id="KW-1185">Reference proteome</keyword>
<dbReference type="HOGENOM" id="CLU_1468319_0_0_1"/>
<accession>A0A0D0C101</accession>
<evidence type="ECO:0000313" key="2">
    <source>
        <dbReference type="EMBL" id="KIK56024.1"/>
    </source>
</evidence>
<dbReference type="Proteomes" id="UP000053593">
    <property type="component" value="Unassembled WGS sequence"/>
</dbReference>
<dbReference type="EMBL" id="KN834801">
    <property type="protein sequence ID" value="KIK56024.1"/>
    <property type="molecule type" value="Genomic_DNA"/>
</dbReference>
<evidence type="ECO:0000313" key="3">
    <source>
        <dbReference type="Proteomes" id="UP000053593"/>
    </source>
</evidence>
<proteinExistence type="predicted"/>
<feature type="region of interest" description="Disordered" evidence="1">
    <location>
        <begin position="1"/>
        <end position="64"/>
    </location>
</feature>
<gene>
    <name evidence="2" type="ORF">GYMLUDRAFT_248232</name>
</gene>
<organism evidence="2 3">
    <name type="scientific">Collybiopsis luxurians FD-317 M1</name>
    <dbReference type="NCBI Taxonomy" id="944289"/>
    <lineage>
        <taxon>Eukaryota</taxon>
        <taxon>Fungi</taxon>
        <taxon>Dikarya</taxon>
        <taxon>Basidiomycota</taxon>
        <taxon>Agaricomycotina</taxon>
        <taxon>Agaricomycetes</taxon>
        <taxon>Agaricomycetidae</taxon>
        <taxon>Agaricales</taxon>
        <taxon>Marasmiineae</taxon>
        <taxon>Omphalotaceae</taxon>
        <taxon>Collybiopsis</taxon>
        <taxon>Collybiopsis luxurians</taxon>
    </lineage>
</organism>
<feature type="region of interest" description="Disordered" evidence="1">
    <location>
        <begin position="93"/>
        <end position="142"/>
    </location>
</feature>
<name>A0A0D0C101_9AGAR</name>
<protein>
    <submittedName>
        <fullName evidence="2">Uncharacterized protein</fullName>
    </submittedName>
</protein>
<feature type="compositionally biased region" description="Polar residues" evidence="1">
    <location>
        <begin position="95"/>
        <end position="109"/>
    </location>
</feature>
<evidence type="ECO:0000256" key="1">
    <source>
        <dbReference type="SAM" id="MobiDB-lite"/>
    </source>
</evidence>
<dbReference type="AlphaFoldDB" id="A0A0D0C101"/>
<reference evidence="2 3" key="1">
    <citation type="submission" date="2014-04" db="EMBL/GenBank/DDBJ databases">
        <title>Evolutionary Origins and Diversification of the Mycorrhizal Mutualists.</title>
        <authorList>
            <consortium name="DOE Joint Genome Institute"/>
            <consortium name="Mycorrhizal Genomics Consortium"/>
            <person name="Kohler A."/>
            <person name="Kuo A."/>
            <person name="Nagy L.G."/>
            <person name="Floudas D."/>
            <person name="Copeland A."/>
            <person name="Barry K.W."/>
            <person name="Cichocki N."/>
            <person name="Veneault-Fourrey C."/>
            <person name="LaButti K."/>
            <person name="Lindquist E.A."/>
            <person name="Lipzen A."/>
            <person name="Lundell T."/>
            <person name="Morin E."/>
            <person name="Murat C."/>
            <person name="Riley R."/>
            <person name="Ohm R."/>
            <person name="Sun H."/>
            <person name="Tunlid A."/>
            <person name="Henrissat B."/>
            <person name="Grigoriev I.V."/>
            <person name="Hibbett D.S."/>
            <person name="Martin F."/>
        </authorList>
    </citation>
    <scope>NUCLEOTIDE SEQUENCE [LARGE SCALE GENOMIC DNA]</scope>
    <source>
        <strain evidence="2 3">FD-317 M1</strain>
    </source>
</reference>
<feature type="compositionally biased region" description="Low complexity" evidence="1">
    <location>
        <begin position="8"/>
        <end position="27"/>
    </location>
</feature>
<sequence length="184" mass="19562">MEMEVNDAAGSSSLTASSSSHLLSVGSNYNTATEYPPNMYPPVDITPKANHIAQPPTTPLPNVPIFESRQVGTGGDYTMQQGQPSTVQYRVPIHTPSQAGGSCTVQQSRTDTEQHGAGTIPDPGSDQSGGAGGPAQQGRPTGQQGAVEMLANLLVNQNNMLEQFFNNFSNNQQLAYKQQNEKLD</sequence>